<dbReference type="Pfam" id="PF12787">
    <property type="entry name" value="EcsC"/>
    <property type="match status" value="1"/>
</dbReference>
<accession>A0ABP9C912</accession>
<dbReference type="Proteomes" id="UP001499959">
    <property type="component" value="Unassembled WGS sequence"/>
</dbReference>
<comment type="caution">
    <text evidence="1">The sequence shown here is derived from an EMBL/GenBank/DDBJ whole genome shotgun (WGS) entry which is preliminary data.</text>
</comment>
<gene>
    <name evidence="1" type="ORF">GCM10023307_34970</name>
</gene>
<protein>
    <submittedName>
        <fullName evidence="1">EcsC family protein</fullName>
    </submittedName>
</protein>
<evidence type="ECO:0000313" key="2">
    <source>
        <dbReference type="Proteomes" id="UP001499959"/>
    </source>
</evidence>
<dbReference type="InterPro" id="IPR024787">
    <property type="entry name" value="EcsC"/>
</dbReference>
<name>A0ABP9C912_9GAMM</name>
<sequence>MSGQDVIPAAAAQMPQGIAGHDLAGQDLAGQDLADLERAVALLTTPSLTVRIAALVGTPVEKLLAKLPKGASRRIHGAVEAALEKSAQVALWKMDDAPERKASTRMHKAVAAATGAAGGFFGWTGLLVEIPASTTVMLRAIADVARSEGFSLADPSVQRDCIAVFSLGGTGAADDAAETGYYATRAMIEAATEGAGPALIAHAAKRSVAASEAGALLTKVVKAVAARLGVVFSEKAAAQMVPIVGAAGGATINALFTDHFQNMARGHFIVRRLEARHGAAAIEAEFRRLARARRAPPVPVLPKPMP</sequence>
<evidence type="ECO:0000313" key="1">
    <source>
        <dbReference type="EMBL" id="GAA4805331.1"/>
    </source>
</evidence>
<dbReference type="PANTHER" id="PTHR41260:SF1">
    <property type="entry name" value="PROTEIN ECSC"/>
    <property type="match status" value="1"/>
</dbReference>
<proteinExistence type="predicted"/>
<dbReference type="EMBL" id="BAABJE010000023">
    <property type="protein sequence ID" value="GAA4805331.1"/>
    <property type="molecule type" value="Genomic_DNA"/>
</dbReference>
<dbReference type="PANTHER" id="PTHR41260">
    <property type="entry name" value="PROTEIN ECSC"/>
    <property type="match status" value="1"/>
</dbReference>
<reference evidence="2" key="1">
    <citation type="journal article" date="2019" name="Int. J. Syst. Evol. Microbiol.">
        <title>The Global Catalogue of Microorganisms (GCM) 10K type strain sequencing project: providing services to taxonomists for standard genome sequencing and annotation.</title>
        <authorList>
            <consortium name="The Broad Institute Genomics Platform"/>
            <consortium name="The Broad Institute Genome Sequencing Center for Infectious Disease"/>
            <person name="Wu L."/>
            <person name="Ma J."/>
        </authorList>
    </citation>
    <scope>NUCLEOTIDE SEQUENCE [LARGE SCALE GENOMIC DNA]</scope>
    <source>
        <strain evidence="2">JCM 18204</strain>
    </source>
</reference>
<dbReference type="RefSeq" id="WP_345304654.1">
    <property type="nucleotide sequence ID" value="NZ_BAABJE010000023.1"/>
</dbReference>
<organism evidence="1 2">
    <name type="scientific">Lysobacter hankyongensis</name>
    <dbReference type="NCBI Taxonomy" id="1176535"/>
    <lineage>
        <taxon>Bacteria</taxon>
        <taxon>Pseudomonadati</taxon>
        <taxon>Pseudomonadota</taxon>
        <taxon>Gammaproteobacteria</taxon>
        <taxon>Lysobacterales</taxon>
        <taxon>Lysobacteraceae</taxon>
        <taxon>Lysobacter</taxon>
    </lineage>
</organism>
<keyword evidence="2" id="KW-1185">Reference proteome</keyword>